<keyword evidence="2" id="KW-1185">Reference proteome</keyword>
<accession>A0AC61RAL3</accession>
<gene>
    <name evidence="1" type="ORF">E5336_00675</name>
</gene>
<evidence type="ECO:0000313" key="1">
    <source>
        <dbReference type="EMBL" id="TGY67322.1"/>
    </source>
</evidence>
<comment type="caution">
    <text evidence="1">The sequence shown here is derived from an EMBL/GenBank/DDBJ whole genome shotgun (WGS) entry which is preliminary data.</text>
</comment>
<reference evidence="1" key="1">
    <citation type="submission" date="2019-04" db="EMBL/GenBank/DDBJ databases">
        <title>Microbes associate with the intestines of laboratory mice.</title>
        <authorList>
            <person name="Navarre W."/>
            <person name="Wong E."/>
            <person name="Huang K."/>
            <person name="Tropini C."/>
            <person name="Ng K."/>
            <person name="Yu B."/>
        </authorList>
    </citation>
    <scope>NUCLEOTIDE SEQUENCE</scope>
    <source>
        <strain evidence="1">NM09_H32</strain>
    </source>
</reference>
<organism evidence="1 2">
    <name type="scientific">Dubosiella muris</name>
    <dbReference type="NCBI Taxonomy" id="3038133"/>
    <lineage>
        <taxon>Bacteria</taxon>
        <taxon>Bacillati</taxon>
        <taxon>Bacillota</taxon>
        <taxon>Erysipelotrichia</taxon>
        <taxon>Erysipelotrichales</taxon>
        <taxon>Erysipelotrichaceae</taxon>
        <taxon>Dubosiella</taxon>
    </lineage>
</organism>
<evidence type="ECO:0000313" key="2">
    <source>
        <dbReference type="Proteomes" id="UP000308836"/>
    </source>
</evidence>
<protein>
    <submittedName>
        <fullName evidence="1">Uncharacterized protein</fullName>
    </submittedName>
</protein>
<name>A0AC61RAL3_9FIRM</name>
<dbReference type="EMBL" id="SRYG01000001">
    <property type="protein sequence ID" value="TGY67322.1"/>
    <property type="molecule type" value="Genomic_DNA"/>
</dbReference>
<sequence>MNNKRQQKRVWHRFVSILSCVVVFCTTYALILPAVTMERDDIVYYCGKEEHEHIDECYESQDEPQCGLEETEAVEGHTHTDDCYEVETVLTCDQDHEHTDECYEEQKKLVCQKEEKEAVEGHTHSEKCFWTTELVCGKEAHTHTRQCESNKDDKETKEEWEHSIPAKLEEKTADRVAQIAKSQKDYKEVKDNFEIDEDGAEHYYTRYGDWYGKPYEDWNVMFTSFVLKYAGIKNEQIPYGHDWNEWIKDLTEKKLFASEDYEPKNGDLIFIKDQKDENIPDKEIKNYVGIITDLEYKKVIVGDLNGQVKEITLDEKDYETNAYVEIKNEIGEQQPPVEDDETNNEEEEQKPVDEEEEQPKDDENKEEKEDKPVIDYQLPEQFDIETEDFTLVLKPRVFDDEKEEEQPKEEEKTSEPVEEDEEQGLHIKQYSLLEQENVQDKIDEENELTKEELDQIAQDNEKQQEEQREKPVPTVKLEKIEEQTTEEDQEEIEQLKEQVDEENLLDLSFYKLRFFVDDQEIDLGDQKFDAELTPTKKFVDNCDVDQEFPDAAPEAEVGYYLQVVQPGTEVPANLVEGTNTTKEETNPEEEVQQPEQATIQTMSMPMATVQTNDSLLINDAYDGESIITVLNADEPLGTIVNKTPNPEFKVQIYGRLYKNKEADETDYAQPVLDRQKNTFQVIDMSDGIPSAFSGKNIKFNDYKKGKDGEYLNKFIQYLSPEPEILYSSTEYHYHQAPSLKYFNKLDGISSYTPEKIWILKDGKNAESVDKNDWYEFTNWNDVHFTNYSNHDDLYDENSNPQGKYVLITDNTVIRLIFTEVKTDTSSPTTFWDYDFFDKDGNIKLGNKNIGINNQGNYSNTSNSTLIFGNKHISEPLGHANDLNKNGKNINQSAGDYSEKIYKTYKKTDGTEITQEIDRVVKSHPVFGIVGNKQDEIESINPETGEKTVTRKIHYNVNAPNLFFDGDAEGKTDPLKGSLKFHRTGDTYRLYGVTGPNQYTKDTLDTFNSTESWDHKVYFQYNSFWPLDKYDISKNHGGPTTKKMYTADADGKNRNNVSLYDTDDGQDHNMVFGMRYDVNFNLDENYKGPLEYFFFGDDDMWVFLDGYLLCDLGGVHQTLGAELDIRKAYSVAAGKELPTGKHTLTVYYLERGQSGSTCYIEYTLPEVSFDIPENKTGELTIEKQSNDPDPEKEYTFEVELSDKEGNGLNDDYALTVYEKDDQGQVTVDLERSNVTYHSKGEIKLKNGQYAVVKYLPLGTRFTIRELLSEADKSSTLVSSCNYTGCNFPIGDNPPNGIYTVSGEIPESGSNYAKFVYVYNNKTYQLPETGSPGIDPPLIAGGASVMTTSFYALALQRKGRWKKRKK</sequence>
<dbReference type="Proteomes" id="UP000308836">
    <property type="component" value="Unassembled WGS sequence"/>
</dbReference>
<proteinExistence type="predicted"/>